<reference evidence="3" key="1">
    <citation type="submission" date="2016-06" db="UniProtKB">
        <authorList>
            <consortium name="WormBaseParasite"/>
        </authorList>
    </citation>
    <scope>IDENTIFICATION</scope>
</reference>
<dbReference type="Proteomes" id="UP000271098">
    <property type="component" value="Unassembled WGS sequence"/>
</dbReference>
<evidence type="ECO:0000313" key="2">
    <source>
        <dbReference type="Proteomes" id="UP000271098"/>
    </source>
</evidence>
<gene>
    <name evidence="1" type="ORF">GPUH_LOCUS23236</name>
</gene>
<sequence>MPAFTGTRKNVQTLMASSGTLIQAQCNMSVEKKVELVEYTPAHAEGTPSSGADETIIDPSGINQGNEWRHAYPLCNTTSICP</sequence>
<evidence type="ECO:0000313" key="1">
    <source>
        <dbReference type="EMBL" id="VDN41186.1"/>
    </source>
</evidence>
<keyword evidence="2" id="KW-1185">Reference proteome</keyword>
<dbReference type="EMBL" id="UYRT01097221">
    <property type="protein sequence ID" value="VDN41186.1"/>
    <property type="molecule type" value="Genomic_DNA"/>
</dbReference>
<protein>
    <submittedName>
        <fullName evidence="1 3">Uncharacterized protein</fullName>
    </submittedName>
</protein>
<dbReference type="WBParaSite" id="GPUH_0002326401-mRNA-1">
    <property type="protein sequence ID" value="GPUH_0002326401-mRNA-1"/>
    <property type="gene ID" value="GPUH_0002326401"/>
</dbReference>
<reference evidence="1 2" key="2">
    <citation type="submission" date="2018-11" db="EMBL/GenBank/DDBJ databases">
        <authorList>
            <consortium name="Pathogen Informatics"/>
        </authorList>
    </citation>
    <scope>NUCLEOTIDE SEQUENCE [LARGE SCALE GENOMIC DNA]</scope>
</reference>
<evidence type="ECO:0000313" key="3">
    <source>
        <dbReference type="WBParaSite" id="GPUH_0002326401-mRNA-1"/>
    </source>
</evidence>
<accession>A0A183EQJ4</accession>
<name>A0A183EQJ4_9BILA</name>
<proteinExistence type="predicted"/>
<dbReference type="AlphaFoldDB" id="A0A183EQJ4"/>
<organism evidence="3">
    <name type="scientific">Gongylonema pulchrum</name>
    <dbReference type="NCBI Taxonomy" id="637853"/>
    <lineage>
        <taxon>Eukaryota</taxon>
        <taxon>Metazoa</taxon>
        <taxon>Ecdysozoa</taxon>
        <taxon>Nematoda</taxon>
        <taxon>Chromadorea</taxon>
        <taxon>Rhabditida</taxon>
        <taxon>Spirurina</taxon>
        <taxon>Spiruromorpha</taxon>
        <taxon>Spiruroidea</taxon>
        <taxon>Gongylonematidae</taxon>
        <taxon>Gongylonema</taxon>
    </lineage>
</organism>